<evidence type="ECO:0000313" key="8">
    <source>
        <dbReference type="Proteomes" id="UP000594454"/>
    </source>
</evidence>
<proteinExistence type="inferred from homology"/>
<dbReference type="GO" id="GO:0016192">
    <property type="term" value="P:vesicle-mediated transport"/>
    <property type="evidence" value="ECO:0007669"/>
    <property type="project" value="InterPro"/>
</dbReference>
<evidence type="ECO:0000256" key="1">
    <source>
        <dbReference type="ARBA" id="ARBA00004141"/>
    </source>
</evidence>
<dbReference type="InterPro" id="IPR003377">
    <property type="entry name" value="Cornichon"/>
</dbReference>
<evidence type="ECO:0000256" key="4">
    <source>
        <dbReference type="ARBA" id="ARBA00022989"/>
    </source>
</evidence>
<dbReference type="GO" id="GO:0016020">
    <property type="term" value="C:membrane"/>
    <property type="evidence" value="ECO:0007669"/>
    <property type="project" value="UniProtKB-SubCell"/>
</dbReference>
<dbReference type="OrthoDB" id="8775810at2759"/>
<evidence type="ECO:0008006" key="9">
    <source>
        <dbReference type="Google" id="ProtNLM"/>
    </source>
</evidence>
<feature type="transmembrane region" description="Helical" evidence="6">
    <location>
        <begin position="120"/>
        <end position="139"/>
    </location>
</feature>
<dbReference type="PANTHER" id="PTHR12290">
    <property type="entry name" value="CORNICHON-RELATED"/>
    <property type="match status" value="1"/>
</dbReference>
<organism evidence="7 8">
    <name type="scientific">Hermetia illucens</name>
    <name type="common">Black soldier fly</name>
    <dbReference type="NCBI Taxonomy" id="343691"/>
    <lineage>
        <taxon>Eukaryota</taxon>
        <taxon>Metazoa</taxon>
        <taxon>Ecdysozoa</taxon>
        <taxon>Arthropoda</taxon>
        <taxon>Hexapoda</taxon>
        <taxon>Insecta</taxon>
        <taxon>Pterygota</taxon>
        <taxon>Neoptera</taxon>
        <taxon>Endopterygota</taxon>
        <taxon>Diptera</taxon>
        <taxon>Brachycera</taxon>
        <taxon>Stratiomyomorpha</taxon>
        <taxon>Stratiomyidae</taxon>
        <taxon>Hermetiinae</taxon>
        <taxon>Hermetia</taxon>
    </lineage>
</organism>
<dbReference type="OMA" id="HKKECFI"/>
<keyword evidence="5 6" id="KW-0472">Membrane</keyword>
<keyword evidence="8" id="KW-1185">Reference proteome</keyword>
<accession>A0A7R8YNW7</accession>
<sequence length="156" mass="17959">MVLEAISLGFAFVMSGAVLFLLVYFILTLSDLESDYLNAHECCSNLNFWVVPHFGVHLVATILLLLGWHWVLFLFNAPMVAWLGYELFRQPSGSLGVYDPAEIHNRGKIKEHLKNCMIRIGYYLIMFFVYLYCIISALLKGDPIRRHEEGEYVSHL</sequence>
<evidence type="ECO:0000256" key="5">
    <source>
        <dbReference type="ARBA" id="ARBA00023136"/>
    </source>
</evidence>
<dbReference type="Pfam" id="PF03311">
    <property type="entry name" value="Cornichon"/>
    <property type="match status" value="1"/>
</dbReference>
<dbReference type="AlphaFoldDB" id="A0A7R8YNW7"/>
<keyword evidence="4 6" id="KW-1133">Transmembrane helix</keyword>
<keyword evidence="3 6" id="KW-0812">Transmembrane</keyword>
<gene>
    <name evidence="7" type="ORF">HERILL_LOCUS2129</name>
</gene>
<reference evidence="7 8" key="1">
    <citation type="submission" date="2020-11" db="EMBL/GenBank/DDBJ databases">
        <authorList>
            <person name="Wallbank WR R."/>
            <person name="Pardo Diaz C."/>
            <person name="Kozak K."/>
            <person name="Martin S."/>
            <person name="Jiggins C."/>
            <person name="Moest M."/>
            <person name="Warren A I."/>
            <person name="Generalovic N T."/>
            <person name="Byers J.R.P. K."/>
            <person name="Montejo-Kovacevich G."/>
            <person name="Yen C E."/>
        </authorList>
    </citation>
    <scope>NUCLEOTIDE SEQUENCE [LARGE SCALE GENOMIC DNA]</scope>
</reference>
<name>A0A7R8YNW7_HERIL</name>
<comment type="similarity">
    <text evidence="2">Belongs to the cornichon family.</text>
</comment>
<evidence type="ECO:0000256" key="2">
    <source>
        <dbReference type="ARBA" id="ARBA00010095"/>
    </source>
</evidence>
<evidence type="ECO:0000256" key="6">
    <source>
        <dbReference type="SAM" id="Phobius"/>
    </source>
</evidence>
<protein>
    <recommendedName>
        <fullName evidence="9">Protein cornichon homolog 4</fullName>
    </recommendedName>
</protein>
<comment type="subcellular location">
    <subcellularLocation>
        <location evidence="1">Membrane</location>
        <topology evidence="1">Multi-pass membrane protein</topology>
    </subcellularLocation>
</comment>
<feature type="transmembrane region" description="Helical" evidence="6">
    <location>
        <begin position="48"/>
        <end position="71"/>
    </location>
</feature>
<dbReference type="InParanoid" id="A0A7R8YNW7"/>
<evidence type="ECO:0000256" key="3">
    <source>
        <dbReference type="ARBA" id="ARBA00022692"/>
    </source>
</evidence>
<dbReference type="SMART" id="SM01398">
    <property type="entry name" value="Cornichon"/>
    <property type="match status" value="1"/>
</dbReference>
<feature type="transmembrane region" description="Helical" evidence="6">
    <location>
        <begin position="6"/>
        <end position="27"/>
    </location>
</feature>
<evidence type="ECO:0000313" key="7">
    <source>
        <dbReference type="EMBL" id="CAD7078885.1"/>
    </source>
</evidence>
<dbReference type="EMBL" id="LR899009">
    <property type="protein sequence ID" value="CAD7078885.1"/>
    <property type="molecule type" value="Genomic_DNA"/>
</dbReference>
<dbReference type="Proteomes" id="UP000594454">
    <property type="component" value="Chromosome 1"/>
</dbReference>
<dbReference type="FunCoup" id="A0A7R8YNW7">
    <property type="interactions" value="496"/>
</dbReference>